<comment type="function">
    <text evidence="3">Catalyzes the isomerization between 2-isopropylmalate and 3-isopropylmalate, via the formation of 2-isopropylmaleate.</text>
</comment>
<evidence type="ECO:0000256" key="11">
    <source>
        <dbReference type="ARBA" id="ARBA00023004"/>
    </source>
</evidence>
<dbReference type="PRINTS" id="PR00415">
    <property type="entry name" value="ACONITASE"/>
</dbReference>
<dbReference type="PROSITE" id="PS01244">
    <property type="entry name" value="ACONITASE_2"/>
    <property type="match status" value="1"/>
</dbReference>
<sequence length="469" mass="49256">MTAPRTLFAKLWEAHVVTSAGDKDLLWVDRHFVHEGSHHAFAKLADRGLPVAEPGLTFGVADHYVPTRHRDRPIADPDIARMVRTLEENAATHGFSLFGLHDSRQGIVHVAGPEAGLTLPGCLVVCGDSHTSTHGAFGALGFGIGATEVAHVLATQTVWQKRPKAMRLTIDGPLAPGVGAKDMALAWIAKLGADGARGHAVEYAGSAVRGLSMAGRMTLCNLSIEGGARMGLVAPDATTFDWLAGRASAPRGADWDAAMAWWADLATDAGAAYDREVTLDAAEIAPVVTWGTSPEDAAPITATVPDPAKEADPARAEKIRAALDYMGLVPGRPLEGTPVDRIFIGSCTNARLEDLRAAASVLKGREARVPGTISPGSSAVKRQAEEEGLDAIFRAAGLDWVESGCSMCVGMNGDHVNPGERCASTTNRNFRGRQGPGARTHLMSPVMAAAAAVTGTLTDARPFLKERAA</sequence>
<dbReference type="OrthoDB" id="9802769at2"/>
<proteinExistence type="predicted"/>
<keyword evidence="17" id="KW-1185">Reference proteome</keyword>
<protein>
    <recommendedName>
        <fullName evidence="6">3-isopropylmalate dehydratase</fullName>
        <ecNumber evidence="6">4.2.1.33</ecNumber>
    </recommendedName>
</protein>
<dbReference type="NCBIfam" id="NF009116">
    <property type="entry name" value="PRK12466.1"/>
    <property type="match status" value="1"/>
</dbReference>
<feature type="domain" description="Aconitase/3-isopropylmalate dehydratase large subunit alpha/beta/alpha" evidence="15">
    <location>
        <begin position="10"/>
        <end position="455"/>
    </location>
</feature>
<keyword evidence="11" id="KW-0408">Iron</keyword>
<dbReference type="NCBIfam" id="NF004016">
    <property type="entry name" value="PRK05478.1"/>
    <property type="match status" value="1"/>
</dbReference>
<dbReference type="GO" id="GO:0051539">
    <property type="term" value="F:4 iron, 4 sulfur cluster binding"/>
    <property type="evidence" value="ECO:0007669"/>
    <property type="project" value="UniProtKB-KW"/>
</dbReference>
<dbReference type="CDD" id="cd01583">
    <property type="entry name" value="IPMI"/>
    <property type="match status" value="1"/>
</dbReference>
<comment type="cofactor">
    <cofactor evidence="2">
        <name>[4Fe-4S] cluster</name>
        <dbReference type="ChEBI" id="CHEBI:49883"/>
    </cofactor>
</comment>
<evidence type="ECO:0000256" key="7">
    <source>
        <dbReference type="ARBA" id="ARBA00022430"/>
    </source>
</evidence>
<name>A0A3D9BYG0_9RHOB</name>
<evidence type="ECO:0000256" key="13">
    <source>
        <dbReference type="ARBA" id="ARBA00023239"/>
    </source>
</evidence>
<comment type="pathway">
    <text evidence="4">Amino-acid biosynthesis; L-leucine biosynthesis; L-leucine from 3-methyl-2-oxobutanoate: step 2/4.</text>
</comment>
<keyword evidence="12" id="KW-0411">Iron-sulfur</keyword>
<gene>
    <name evidence="16" type="primary">leuC</name>
    <name evidence="16" type="ORF">DRV84_02385</name>
</gene>
<organism evidence="16 17">
    <name type="scientific">Rhodosalinus sediminis</name>
    <dbReference type="NCBI Taxonomy" id="1940533"/>
    <lineage>
        <taxon>Bacteria</taxon>
        <taxon>Pseudomonadati</taxon>
        <taxon>Pseudomonadota</taxon>
        <taxon>Alphaproteobacteria</taxon>
        <taxon>Rhodobacterales</taxon>
        <taxon>Paracoccaceae</taxon>
        <taxon>Rhodosalinus</taxon>
    </lineage>
</organism>
<evidence type="ECO:0000256" key="6">
    <source>
        <dbReference type="ARBA" id="ARBA00011998"/>
    </source>
</evidence>
<keyword evidence="9" id="KW-0028">Amino-acid biosynthesis</keyword>
<dbReference type="InterPro" id="IPR033941">
    <property type="entry name" value="IPMI_cat"/>
</dbReference>
<accession>A0A3D9BYG0</accession>
<dbReference type="InterPro" id="IPR050067">
    <property type="entry name" value="IPM_dehydratase_rel_enz"/>
</dbReference>
<dbReference type="NCBIfam" id="TIGR00170">
    <property type="entry name" value="leuC"/>
    <property type="match status" value="1"/>
</dbReference>
<evidence type="ECO:0000256" key="14">
    <source>
        <dbReference type="ARBA" id="ARBA00023304"/>
    </source>
</evidence>
<evidence type="ECO:0000256" key="12">
    <source>
        <dbReference type="ARBA" id="ARBA00023014"/>
    </source>
</evidence>
<dbReference type="PROSITE" id="PS00450">
    <property type="entry name" value="ACONITASE_1"/>
    <property type="match status" value="1"/>
</dbReference>
<evidence type="ECO:0000256" key="5">
    <source>
        <dbReference type="ARBA" id="ARBA00011271"/>
    </source>
</evidence>
<dbReference type="Pfam" id="PF00330">
    <property type="entry name" value="Aconitase"/>
    <property type="match status" value="1"/>
</dbReference>
<dbReference type="PANTHER" id="PTHR43822">
    <property type="entry name" value="HOMOACONITASE, MITOCHONDRIAL-RELATED"/>
    <property type="match status" value="1"/>
</dbReference>
<keyword evidence="13 16" id="KW-0456">Lyase</keyword>
<dbReference type="AlphaFoldDB" id="A0A3D9BYG0"/>
<comment type="caution">
    <text evidence="16">The sequence shown here is derived from an EMBL/GenBank/DDBJ whole genome shotgun (WGS) entry which is preliminary data.</text>
</comment>
<comment type="subunit">
    <text evidence="5">Heterodimer of LeuC and LeuD.</text>
</comment>
<evidence type="ECO:0000256" key="1">
    <source>
        <dbReference type="ARBA" id="ARBA00000491"/>
    </source>
</evidence>
<dbReference type="EC" id="4.2.1.33" evidence="6"/>
<evidence type="ECO:0000256" key="8">
    <source>
        <dbReference type="ARBA" id="ARBA00022485"/>
    </source>
</evidence>
<dbReference type="InterPro" id="IPR001030">
    <property type="entry name" value="Acoase/IPM_deHydtase_lsu_aba"/>
</dbReference>
<keyword evidence="14" id="KW-0100">Branched-chain amino acid biosynthesis</keyword>
<comment type="catalytic activity">
    <reaction evidence="1">
        <text>(2R,3S)-3-isopropylmalate = (2S)-2-isopropylmalate</text>
        <dbReference type="Rhea" id="RHEA:32287"/>
        <dbReference type="ChEBI" id="CHEBI:1178"/>
        <dbReference type="ChEBI" id="CHEBI:35121"/>
        <dbReference type="EC" id="4.2.1.33"/>
    </reaction>
</comment>
<keyword evidence="10" id="KW-0479">Metal-binding</keyword>
<keyword evidence="7" id="KW-0432">Leucine biosynthesis</keyword>
<evidence type="ECO:0000313" key="17">
    <source>
        <dbReference type="Proteomes" id="UP000257131"/>
    </source>
</evidence>
<evidence type="ECO:0000256" key="3">
    <source>
        <dbReference type="ARBA" id="ARBA00002695"/>
    </source>
</evidence>
<dbReference type="GO" id="GO:0003861">
    <property type="term" value="F:3-isopropylmalate dehydratase activity"/>
    <property type="evidence" value="ECO:0007669"/>
    <property type="project" value="UniProtKB-EC"/>
</dbReference>
<dbReference type="EMBL" id="QOHR01000002">
    <property type="protein sequence ID" value="REC58432.1"/>
    <property type="molecule type" value="Genomic_DNA"/>
</dbReference>
<keyword evidence="8" id="KW-0004">4Fe-4S</keyword>
<dbReference type="InterPro" id="IPR004430">
    <property type="entry name" value="3-IsopropMal_deHydase_lsu"/>
</dbReference>
<reference evidence="16 17" key="1">
    <citation type="journal article" date="2017" name="Int. J. Syst. Evol. Microbiol.">
        <title>Rhodosalinus sediminis gen. nov., sp. nov., isolated from marine saltern.</title>
        <authorList>
            <person name="Guo L.Y."/>
            <person name="Ling S.K."/>
            <person name="Li C.M."/>
            <person name="Chen G.J."/>
            <person name="Du Z.J."/>
        </authorList>
    </citation>
    <scope>NUCLEOTIDE SEQUENCE [LARGE SCALE GENOMIC DNA]</scope>
    <source>
        <strain evidence="16 17">WDN1C137</strain>
    </source>
</reference>
<dbReference type="SUPFAM" id="SSF53732">
    <property type="entry name" value="Aconitase iron-sulfur domain"/>
    <property type="match status" value="1"/>
</dbReference>
<dbReference type="GO" id="GO:0046872">
    <property type="term" value="F:metal ion binding"/>
    <property type="evidence" value="ECO:0007669"/>
    <property type="project" value="UniProtKB-KW"/>
</dbReference>
<dbReference type="RefSeq" id="WP_115978260.1">
    <property type="nucleotide sequence ID" value="NZ_QOHR01000002.1"/>
</dbReference>
<dbReference type="UniPathway" id="UPA00048">
    <property type="reaction ID" value="UER00071"/>
</dbReference>
<dbReference type="InterPro" id="IPR036008">
    <property type="entry name" value="Aconitase_4Fe-4S_dom"/>
</dbReference>
<dbReference type="InterPro" id="IPR018136">
    <property type="entry name" value="Aconitase_4Fe-4S_BS"/>
</dbReference>
<evidence type="ECO:0000313" key="16">
    <source>
        <dbReference type="EMBL" id="REC58432.1"/>
    </source>
</evidence>
<evidence type="ECO:0000256" key="2">
    <source>
        <dbReference type="ARBA" id="ARBA00001966"/>
    </source>
</evidence>
<evidence type="ECO:0000259" key="15">
    <source>
        <dbReference type="Pfam" id="PF00330"/>
    </source>
</evidence>
<evidence type="ECO:0000256" key="10">
    <source>
        <dbReference type="ARBA" id="ARBA00022723"/>
    </source>
</evidence>
<dbReference type="PANTHER" id="PTHR43822:SF9">
    <property type="entry name" value="3-ISOPROPYLMALATE DEHYDRATASE"/>
    <property type="match status" value="1"/>
</dbReference>
<dbReference type="InterPro" id="IPR015931">
    <property type="entry name" value="Acnase/IPM_dHydase_lsu_aba_1/3"/>
</dbReference>
<evidence type="ECO:0000256" key="4">
    <source>
        <dbReference type="ARBA" id="ARBA00004729"/>
    </source>
</evidence>
<dbReference type="Proteomes" id="UP000257131">
    <property type="component" value="Unassembled WGS sequence"/>
</dbReference>
<dbReference type="Gene3D" id="3.30.499.10">
    <property type="entry name" value="Aconitase, domain 3"/>
    <property type="match status" value="2"/>
</dbReference>
<evidence type="ECO:0000256" key="9">
    <source>
        <dbReference type="ARBA" id="ARBA00022605"/>
    </source>
</evidence>
<dbReference type="GO" id="GO:0009098">
    <property type="term" value="P:L-leucine biosynthetic process"/>
    <property type="evidence" value="ECO:0007669"/>
    <property type="project" value="UniProtKB-UniPathway"/>
</dbReference>